<proteinExistence type="predicted"/>
<feature type="region of interest" description="Disordered" evidence="1">
    <location>
        <begin position="1"/>
        <end position="50"/>
    </location>
</feature>
<sequence>TLYSARSEKPRHSLQRESRPKIGHALPRRPEKPLLRTEEDQDGAPLEIPKNDLDNAWISARTIAGDENESTVCKKDSSARNSNSTYYCVTTPNGKVSYHHTITIVNCYAPNSVASEEDKDNFYSELEAVIRKGKSS</sequence>
<organism evidence="2 3">
    <name type="scientific">Ancylostoma caninum</name>
    <name type="common">Dog hookworm</name>
    <dbReference type="NCBI Taxonomy" id="29170"/>
    <lineage>
        <taxon>Eukaryota</taxon>
        <taxon>Metazoa</taxon>
        <taxon>Ecdysozoa</taxon>
        <taxon>Nematoda</taxon>
        <taxon>Chromadorea</taxon>
        <taxon>Rhabditida</taxon>
        <taxon>Rhabditina</taxon>
        <taxon>Rhabditomorpha</taxon>
        <taxon>Strongyloidea</taxon>
        <taxon>Ancylostomatidae</taxon>
        <taxon>Ancylostomatinae</taxon>
        <taxon>Ancylostoma</taxon>
    </lineage>
</organism>
<feature type="compositionally biased region" description="Basic and acidic residues" evidence="1">
    <location>
        <begin position="1"/>
        <end position="20"/>
    </location>
</feature>
<dbReference type="AlphaFoldDB" id="A0A368G560"/>
<evidence type="ECO:0000256" key="1">
    <source>
        <dbReference type="SAM" id="MobiDB-lite"/>
    </source>
</evidence>
<dbReference type="Proteomes" id="UP000252519">
    <property type="component" value="Unassembled WGS sequence"/>
</dbReference>
<evidence type="ECO:0000313" key="2">
    <source>
        <dbReference type="EMBL" id="RCN38125.1"/>
    </source>
</evidence>
<dbReference type="EMBL" id="JOJR01000421">
    <property type="protein sequence ID" value="RCN38125.1"/>
    <property type="molecule type" value="Genomic_DNA"/>
</dbReference>
<dbReference type="OrthoDB" id="414666at2759"/>
<accession>A0A368G560</accession>
<feature type="non-terminal residue" evidence="2">
    <location>
        <position position="1"/>
    </location>
</feature>
<name>A0A368G560_ANCCA</name>
<comment type="caution">
    <text evidence="2">The sequence shown here is derived from an EMBL/GenBank/DDBJ whole genome shotgun (WGS) entry which is preliminary data.</text>
</comment>
<reference evidence="2 3" key="1">
    <citation type="submission" date="2014-10" db="EMBL/GenBank/DDBJ databases">
        <title>Draft genome of the hookworm Ancylostoma caninum.</title>
        <authorList>
            <person name="Mitreva M."/>
        </authorList>
    </citation>
    <scope>NUCLEOTIDE SEQUENCE [LARGE SCALE GENOMIC DNA]</scope>
    <source>
        <strain evidence="2 3">Baltimore</strain>
    </source>
</reference>
<gene>
    <name evidence="2" type="ORF">ANCCAN_15963</name>
</gene>
<keyword evidence="3" id="KW-1185">Reference proteome</keyword>
<evidence type="ECO:0000313" key="3">
    <source>
        <dbReference type="Proteomes" id="UP000252519"/>
    </source>
</evidence>
<feature type="compositionally biased region" description="Basic and acidic residues" evidence="1">
    <location>
        <begin position="28"/>
        <end position="38"/>
    </location>
</feature>
<protein>
    <submittedName>
        <fullName evidence="2">Uncharacterized protein</fullName>
    </submittedName>
</protein>